<keyword evidence="3" id="KW-1185">Reference proteome</keyword>
<dbReference type="OrthoDB" id="1728115at2759"/>
<organism evidence="2 3">
    <name type="scientific">Carpinus fangiana</name>
    <dbReference type="NCBI Taxonomy" id="176857"/>
    <lineage>
        <taxon>Eukaryota</taxon>
        <taxon>Viridiplantae</taxon>
        <taxon>Streptophyta</taxon>
        <taxon>Embryophyta</taxon>
        <taxon>Tracheophyta</taxon>
        <taxon>Spermatophyta</taxon>
        <taxon>Magnoliopsida</taxon>
        <taxon>eudicotyledons</taxon>
        <taxon>Gunneridae</taxon>
        <taxon>Pentapetalae</taxon>
        <taxon>rosids</taxon>
        <taxon>fabids</taxon>
        <taxon>Fagales</taxon>
        <taxon>Betulaceae</taxon>
        <taxon>Carpinus</taxon>
    </lineage>
</organism>
<evidence type="ECO:0000313" key="3">
    <source>
        <dbReference type="Proteomes" id="UP000327013"/>
    </source>
</evidence>
<proteinExistence type="predicted"/>
<sequence>MNKSKGSEEANEQGAVETKVVDTVDYRSSAGHDEEEPTKEKVQVVHLTRDKDHSSAGGGAAETKVVNTVDYRSSAGHDDEEPTKEEVQVVHLTRDKDRSRVGGGALAGSAAAVANTVRSAEDAVLGVETKVVDTVDYRSSAGHDEKEPTKEKVQVVHLTRDKDHSSAGGGAVETKVVNTVDYRSSAGHEDEEPTKEKVQVVHLTRDKDRSSVGGGALAGSAAAVANTVRSAKDAVLGGGKDDTKK</sequence>
<dbReference type="Proteomes" id="UP000327013">
    <property type="component" value="Chromosome 7"/>
</dbReference>
<dbReference type="EMBL" id="CM017327">
    <property type="protein sequence ID" value="KAE8100126.1"/>
    <property type="molecule type" value="Genomic_DNA"/>
</dbReference>
<dbReference type="AlphaFoldDB" id="A0A5N6RP66"/>
<name>A0A5N6RP66_9ROSI</name>
<gene>
    <name evidence="2" type="ORF">FH972_018053</name>
</gene>
<reference evidence="2 3" key="1">
    <citation type="submission" date="2019-06" db="EMBL/GenBank/DDBJ databases">
        <title>A chromosomal-level reference genome of Carpinus fangiana (Coryloideae, Betulaceae).</title>
        <authorList>
            <person name="Yang X."/>
            <person name="Wang Z."/>
            <person name="Zhang L."/>
            <person name="Hao G."/>
            <person name="Liu J."/>
            <person name="Yang Y."/>
        </authorList>
    </citation>
    <scope>NUCLEOTIDE SEQUENCE [LARGE SCALE GENOMIC DNA]</scope>
    <source>
        <strain evidence="2">Cfa_2016G</strain>
        <tissue evidence="2">Leaf</tissue>
    </source>
</reference>
<protein>
    <submittedName>
        <fullName evidence="2">Uncharacterized protein</fullName>
    </submittedName>
</protein>
<evidence type="ECO:0000256" key="1">
    <source>
        <dbReference type="SAM" id="MobiDB-lite"/>
    </source>
</evidence>
<accession>A0A5N6RP66</accession>
<feature type="region of interest" description="Disordered" evidence="1">
    <location>
        <begin position="1"/>
        <end position="42"/>
    </location>
</feature>
<evidence type="ECO:0000313" key="2">
    <source>
        <dbReference type="EMBL" id="KAE8100126.1"/>
    </source>
</evidence>